<dbReference type="GO" id="GO:0005829">
    <property type="term" value="C:cytosol"/>
    <property type="evidence" value="ECO:0007669"/>
    <property type="project" value="TreeGrafter"/>
</dbReference>
<dbReference type="Proteomes" id="UP000243180">
    <property type="component" value="Chromosome"/>
</dbReference>
<dbReference type="InParanoid" id="A0A1B4XI31"/>
<dbReference type="InterPro" id="IPR036760">
    <property type="entry name" value="SspB-like_sf"/>
</dbReference>
<dbReference type="InterPro" id="IPR007481">
    <property type="entry name" value="SspB"/>
</dbReference>
<dbReference type="PIRSF" id="PIRSF005276">
    <property type="entry name" value="SspB"/>
    <property type="match status" value="1"/>
</dbReference>
<dbReference type="GO" id="GO:0045732">
    <property type="term" value="P:positive regulation of protein catabolic process"/>
    <property type="evidence" value="ECO:0007669"/>
    <property type="project" value="TreeGrafter"/>
</dbReference>
<dbReference type="Gene3D" id="2.30.30.220">
    <property type="entry name" value="SspB-like"/>
    <property type="match status" value="1"/>
</dbReference>
<dbReference type="KEGG" id="slim:SCL_2168"/>
<sequence length="132" mass="14167">MTPIKLYLLRAVYDWAVDNNFTPQVLVDATAAGVNVPANYVQDGRIVLNIHPRAVGRFEFAAEALRFAARFGGQSLSVEVPYPAVLAIYARENNQGITFPELPGGDTPEPGPEDNPPGGKPPGKGPSLRVVK</sequence>
<dbReference type="AlphaFoldDB" id="A0A1B4XI31"/>
<dbReference type="EMBL" id="AP014879">
    <property type="protein sequence ID" value="BAV34457.1"/>
    <property type="molecule type" value="Genomic_DNA"/>
</dbReference>
<dbReference type="NCBIfam" id="NF008769">
    <property type="entry name" value="PRK11798.2-5"/>
    <property type="match status" value="1"/>
</dbReference>
<feature type="region of interest" description="Disordered" evidence="1">
    <location>
        <begin position="97"/>
        <end position="132"/>
    </location>
</feature>
<evidence type="ECO:0000313" key="2">
    <source>
        <dbReference type="EMBL" id="BAV34457.1"/>
    </source>
</evidence>
<dbReference type="RefSeq" id="WP_096361197.1">
    <property type="nucleotide sequence ID" value="NZ_AP014879.1"/>
</dbReference>
<dbReference type="GO" id="GO:0005840">
    <property type="term" value="C:ribosome"/>
    <property type="evidence" value="ECO:0007669"/>
    <property type="project" value="TreeGrafter"/>
</dbReference>
<proteinExistence type="predicted"/>
<evidence type="ECO:0000313" key="3">
    <source>
        <dbReference type="Proteomes" id="UP000243180"/>
    </source>
</evidence>
<accession>A0A1B4XI31</accession>
<name>A0A1B4XI31_9GAMM</name>
<dbReference type="PANTHER" id="PTHR37486">
    <property type="entry name" value="STRINGENT STARVATION PROTEIN B"/>
    <property type="match status" value="1"/>
</dbReference>
<keyword evidence="3" id="KW-1185">Reference proteome</keyword>
<feature type="compositionally biased region" description="Pro residues" evidence="1">
    <location>
        <begin position="109"/>
        <end position="124"/>
    </location>
</feature>
<dbReference type="Pfam" id="PF04386">
    <property type="entry name" value="SspB"/>
    <property type="match status" value="1"/>
</dbReference>
<reference evidence="2 3" key="1">
    <citation type="submission" date="2015-05" db="EMBL/GenBank/DDBJ databases">
        <title>Complete genome sequence of a sulfur-oxidizing gammaproteobacterium strain HA5.</title>
        <authorList>
            <person name="Miura A."/>
            <person name="Kojima H."/>
            <person name="Fukui M."/>
        </authorList>
    </citation>
    <scope>NUCLEOTIDE SEQUENCE [LARGE SCALE GENOMIC DNA]</scope>
    <source>
        <strain evidence="2 3">HA5</strain>
    </source>
</reference>
<protein>
    <submittedName>
        <fullName evidence="2">Peptidase</fullName>
    </submittedName>
</protein>
<gene>
    <name evidence="2" type="ORF">SCL_2168</name>
</gene>
<evidence type="ECO:0000256" key="1">
    <source>
        <dbReference type="SAM" id="MobiDB-lite"/>
    </source>
</evidence>
<dbReference type="PANTHER" id="PTHR37486:SF1">
    <property type="entry name" value="STRINGENT STARVATION PROTEIN B"/>
    <property type="match status" value="1"/>
</dbReference>
<dbReference type="SUPFAM" id="SSF101738">
    <property type="entry name" value="SspB-like"/>
    <property type="match status" value="1"/>
</dbReference>
<dbReference type="OrthoDB" id="9797358at2"/>
<organism evidence="2 3">
    <name type="scientific">Sulfuricaulis limicola</name>
    <dbReference type="NCBI Taxonomy" id="1620215"/>
    <lineage>
        <taxon>Bacteria</taxon>
        <taxon>Pseudomonadati</taxon>
        <taxon>Pseudomonadota</taxon>
        <taxon>Gammaproteobacteria</taxon>
        <taxon>Acidiferrobacterales</taxon>
        <taxon>Acidiferrobacteraceae</taxon>
        <taxon>Sulfuricaulis</taxon>
    </lineage>
</organism>
<dbReference type="FunCoup" id="A0A1B4XI31">
    <property type="interactions" value="101"/>
</dbReference>